<feature type="region of interest" description="Disordered" evidence="1">
    <location>
        <begin position="17"/>
        <end position="51"/>
    </location>
</feature>
<dbReference type="RefSeq" id="WP_215353780.1">
    <property type="nucleotide sequence ID" value="NZ_BAAAFE010000002.1"/>
</dbReference>
<accession>A0ABN1LXR2</accession>
<keyword evidence="3" id="KW-1185">Reference proteome</keyword>
<dbReference type="EMBL" id="BAAAFE010000002">
    <property type="protein sequence ID" value="GAA0861410.1"/>
    <property type="molecule type" value="Genomic_DNA"/>
</dbReference>
<evidence type="ECO:0000313" key="2">
    <source>
        <dbReference type="EMBL" id="GAA0861410.1"/>
    </source>
</evidence>
<gene>
    <name evidence="2" type="ORF">GCM10009115_03960</name>
</gene>
<name>A0ABN1LXR2_9SPHN</name>
<protein>
    <submittedName>
        <fullName evidence="2">Uncharacterized protein</fullName>
    </submittedName>
</protein>
<proteinExistence type="predicted"/>
<evidence type="ECO:0000256" key="1">
    <source>
        <dbReference type="SAM" id="MobiDB-lite"/>
    </source>
</evidence>
<evidence type="ECO:0000313" key="3">
    <source>
        <dbReference type="Proteomes" id="UP001500738"/>
    </source>
</evidence>
<sequence length="51" mass="5358">MIGGSALASRAIGDAARRALASEWGGPEPAAPQTPLPVERQVPRRIAVRRP</sequence>
<reference evidence="2 3" key="1">
    <citation type="journal article" date="2019" name="Int. J. Syst. Evol. Microbiol.">
        <title>The Global Catalogue of Microorganisms (GCM) 10K type strain sequencing project: providing services to taxonomists for standard genome sequencing and annotation.</title>
        <authorList>
            <consortium name="The Broad Institute Genomics Platform"/>
            <consortium name="The Broad Institute Genome Sequencing Center for Infectious Disease"/>
            <person name="Wu L."/>
            <person name="Ma J."/>
        </authorList>
    </citation>
    <scope>NUCLEOTIDE SEQUENCE [LARGE SCALE GENOMIC DNA]</scope>
    <source>
        <strain evidence="2 3">JCM 15910</strain>
    </source>
</reference>
<comment type="caution">
    <text evidence="2">The sequence shown here is derived from an EMBL/GenBank/DDBJ whole genome shotgun (WGS) entry which is preliminary data.</text>
</comment>
<dbReference type="Proteomes" id="UP001500738">
    <property type="component" value="Unassembled WGS sequence"/>
</dbReference>
<organism evidence="2 3">
    <name type="scientific">Sphingopyxis soli</name>
    <dbReference type="NCBI Taxonomy" id="592051"/>
    <lineage>
        <taxon>Bacteria</taxon>
        <taxon>Pseudomonadati</taxon>
        <taxon>Pseudomonadota</taxon>
        <taxon>Alphaproteobacteria</taxon>
        <taxon>Sphingomonadales</taxon>
        <taxon>Sphingomonadaceae</taxon>
        <taxon>Sphingopyxis</taxon>
    </lineage>
</organism>